<dbReference type="EMBL" id="FZQP02002537">
    <property type="protein sequence ID" value="VVC96026.1"/>
    <property type="molecule type" value="Genomic_DNA"/>
</dbReference>
<organism evidence="1 2">
    <name type="scientific">Leptidea sinapis</name>
    <dbReference type="NCBI Taxonomy" id="189913"/>
    <lineage>
        <taxon>Eukaryota</taxon>
        <taxon>Metazoa</taxon>
        <taxon>Ecdysozoa</taxon>
        <taxon>Arthropoda</taxon>
        <taxon>Hexapoda</taxon>
        <taxon>Insecta</taxon>
        <taxon>Pterygota</taxon>
        <taxon>Neoptera</taxon>
        <taxon>Endopterygota</taxon>
        <taxon>Lepidoptera</taxon>
        <taxon>Glossata</taxon>
        <taxon>Ditrysia</taxon>
        <taxon>Papilionoidea</taxon>
        <taxon>Pieridae</taxon>
        <taxon>Dismorphiinae</taxon>
        <taxon>Leptidea</taxon>
    </lineage>
</organism>
<dbReference type="Proteomes" id="UP000324832">
    <property type="component" value="Unassembled WGS sequence"/>
</dbReference>
<keyword evidence="2" id="KW-1185">Reference proteome</keyword>
<proteinExistence type="predicted"/>
<reference evidence="1 2" key="1">
    <citation type="submission" date="2017-07" db="EMBL/GenBank/DDBJ databases">
        <authorList>
            <person name="Talla V."/>
            <person name="Backstrom N."/>
        </authorList>
    </citation>
    <scope>NUCLEOTIDE SEQUENCE [LARGE SCALE GENOMIC DNA]</scope>
</reference>
<name>A0A5E4QEX1_9NEOP</name>
<evidence type="ECO:0000313" key="1">
    <source>
        <dbReference type="EMBL" id="VVC96026.1"/>
    </source>
</evidence>
<accession>A0A5E4QEX1</accession>
<dbReference type="AlphaFoldDB" id="A0A5E4QEX1"/>
<evidence type="ECO:0000313" key="2">
    <source>
        <dbReference type="Proteomes" id="UP000324832"/>
    </source>
</evidence>
<gene>
    <name evidence="1" type="ORF">LSINAPIS_LOCUS7618</name>
</gene>
<protein>
    <submittedName>
        <fullName evidence="1">Uncharacterized protein</fullName>
    </submittedName>
</protein>
<sequence>MYLYVCRKYIRKIVIKYSIQSSIPCNRCCSGVILTPVYILTKFKFITYSKKSDFYTTYQNKHSIGILDLEISSDCQFRGHLESKAKLASKKLGVINRARQYFRPTF</sequence>